<keyword evidence="2" id="KW-0808">Transferase</keyword>
<accession>A0A1I4JI30</accession>
<proteinExistence type="predicted"/>
<dbReference type="RefSeq" id="WP_074798717.1">
    <property type="nucleotide sequence ID" value="NZ_FOTL01000025.1"/>
</dbReference>
<organism evidence="2 3">
    <name type="scientific">Methanobrevibacter olleyae</name>
    <dbReference type="NCBI Taxonomy" id="294671"/>
    <lineage>
        <taxon>Archaea</taxon>
        <taxon>Methanobacteriati</taxon>
        <taxon>Methanobacteriota</taxon>
        <taxon>Methanomada group</taxon>
        <taxon>Methanobacteria</taxon>
        <taxon>Methanobacteriales</taxon>
        <taxon>Methanobacteriaceae</taxon>
        <taxon>Methanobrevibacter</taxon>
    </lineage>
</organism>
<feature type="domain" description="ADP ribosyltransferase" evidence="1">
    <location>
        <begin position="245"/>
        <end position="313"/>
    </location>
</feature>
<dbReference type="GO" id="GO:0016740">
    <property type="term" value="F:transferase activity"/>
    <property type="evidence" value="ECO:0007669"/>
    <property type="project" value="UniProtKB-KW"/>
</dbReference>
<dbReference type="OrthoDB" id="383790at2157"/>
<dbReference type="AlphaFoldDB" id="A0A1I4JI30"/>
<name>A0A1I4JI30_METOL</name>
<sequence length="327" mass="37805">MLYPGDLEGGAENVANCRCWLQFTNITPSNLKTRGTIQINPNVNLTTNNAKTYSVNTESKGKTRKPNINEYTSSNKKQGLFSKIKTRILNIGNKNTSKITKPEIKSNKNSININYNKDPHKVVEVNNKKIYGVGESIEDKLAFSNKWAIKKSDLSKKEYNFVKLYSGDVTKILNNYLREIAIEPNNFKRKLIHAKFMIKWNKFRFKYPKEYMPLNEYLKISETIFEKGKVLDEDLVLVRRQSRPLSDYANEGIYHSDAFLSTSISMNVKPELYGPYINLIVVPKGTKIFYIEKITSTKTEYEVLFNKGSDLKFLNQENKYISSWILI</sequence>
<dbReference type="InterPro" id="IPR003540">
    <property type="entry name" value="ADP-ribosyltransferase"/>
</dbReference>
<dbReference type="EMBL" id="FOTL01000025">
    <property type="protein sequence ID" value="SFL65786.1"/>
    <property type="molecule type" value="Genomic_DNA"/>
</dbReference>
<gene>
    <name evidence="2" type="ORF">SAMN02910297_01443</name>
</gene>
<dbReference type="SUPFAM" id="SSF56399">
    <property type="entry name" value="ADP-ribosylation"/>
    <property type="match status" value="1"/>
</dbReference>
<dbReference type="Pfam" id="PF03496">
    <property type="entry name" value="ADPrib_exo_Tox"/>
    <property type="match status" value="1"/>
</dbReference>
<dbReference type="Gene3D" id="3.90.176.10">
    <property type="entry name" value="Toxin ADP-ribosyltransferase, Chain A, domain 1"/>
    <property type="match status" value="1"/>
</dbReference>
<protein>
    <submittedName>
        <fullName evidence="2">ADP-ribosyltransferase exoenzyme</fullName>
    </submittedName>
</protein>
<dbReference type="PROSITE" id="PS51996">
    <property type="entry name" value="TR_MART"/>
    <property type="match status" value="1"/>
</dbReference>
<evidence type="ECO:0000313" key="2">
    <source>
        <dbReference type="EMBL" id="SFL65786.1"/>
    </source>
</evidence>
<reference evidence="3" key="1">
    <citation type="submission" date="2016-10" db="EMBL/GenBank/DDBJ databases">
        <authorList>
            <person name="Varghese N."/>
        </authorList>
    </citation>
    <scope>NUCLEOTIDE SEQUENCE [LARGE SCALE GENOMIC DNA]</scope>
    <source>
        <strain evidence="3">DSM 16632</strain>
    </source>
</reference>
<evidence type="ECO:0000259" key="1">
    <source>
        <dbReference type="Pfam" id="PF03496"/>
    </source>
</evidence>
<evidence type="ECO:0000313" key="3">
    <source>
        <dbReference type="Proteomes" id="UP000183442"/>
    </source>
</evidence>
<dbReference type="GO" id="GO:0005576">
    <property type="term" value="C:extracellular region"/>
    <property type="evidence" value="ECO:0007669"/>
    <property type="project" value="InterPro"/>
</dbReference>
<dbReference type="Proteomes" id="UP000183442">
    <property type="component" value="Unassembled WGS sequence"/>
</dbReference>